<evidence type="ECO:0000256" key="2">
    <source>
        <dbReference type="SAM" id="SignalP"/>
    </source>
</evidence>
<proteinExistence type="predicted"/>
<dbReference type="STRING" id="474950.SAMN05421771_3943"/>
<keyword evidence="2" id="KW-0732">Signal</keyword>
<dbReference type="EMBL" id="FOZL01000002">
    <property type="protein sequence ID" value="SFS20908.1"/>
    <property type="molecule type" value="Genomic_DNA"/>
</dbReference>
<protein>
    <submittedName>
        <fullName evidence="3">Uncharacterized protein</fullName>
    </submittedName>
</protein>
<dbReference type="AlphaFoldDB" id="A0A1I6MZB5"/>
<evidence type="ECO:0000313" key="3">
    <source>
        <dbReference type="EMBL" id="SFS20908.1"/>
    </source>
</evidence>
<dbReference type="Proteomes" id="UP000199024">
    <property type="component" value="Unassembled WGS sequence"/>
</dbReference>
<accession>A0A1I6MZB5</accession>
<feature type="compositionally biased region" description="Basic and acidic residues" evidence="1">
    <location>
        <begin position="249"/>
        <end position="264"/>
    </location>
</feature>
<feature type="signal peptide" evidence="2">
    <location>
        <begin position="1"/>
        <end position="43"/>
    </location>
</feature>
<gene>
    <name evidence="3" type="ORF">SAMN05421771_3943</name>
</gene>
<evidence type="ECO:0000256" key="1">
    <source>
        <dbReference type="SAM" id="MobiDB-lite"/>
    </source>
</evidence>
<reference evidence="3 4" key="1">
    <citation type="submission" date="2016-10" db="EMBL/GenBank/DDBJ databases">
        <authorList>
            <person name="de Groot N.N."/>
        </authorList>
    </citation>
    <scope>NUCLEOTIDE SEQUENCE [LARGE SCALE GENOMIC DNA]</scope>
    <source>
        <strain evidence="3 4">DSM 21001</strain>
    </source>
</reference>
<organism evidence="3 4">
    <name type="scientific">Granulicella pectinivorans</name>
    <dbReference type="NCBI Taxonomy" id="474950"/>
    <lineage>
        <taxon>Bacteria</taxon>
        <taxon>Pseudomonadati</taxon>
        <taxon>Acidobacteriota</taxon>
        <taxon>Terriglobia</taxon>
        <taxon>Terriglobales</taxon>
        <taxon>Acidobacteriaceae</taxon>
        <taxon>Granulicella</taxon>
    </lineage>
</organism>
<name>A0A1I6MZB5_9BACT</name>
<feature type="chain" id="PRO_5011442362" evidence="2">
    <location>
        <begin position="44"/>
        <end position="264"/>
    </location>
</feature>
<feature type="region of interest" description="Disordered" evidence="1">
    <location>
        <begin position="237"/>
        <end position="264"/>
    </location>
</feature>
<evidence type="ECO:0000313" key="4">
    <source>
        <dbReference type="Proteomes" id="UP000199024"/>
    </source>
</evidence>
<keyword evidence="4" id="KW-1185">Reference proteome</keyword>
<sequence length="264" mass="29861">MYVVKRSMRFLFDPSEDHNQPSMNPPRALVLAALLALPLAAPAADKKMPPAKPASEYTLFEAHPNEKVTVAAEPCDKPENCAFFRNAYIQHGFLPVRVFITNDGDKPLTLDDVRIQFISENKDILPAALPEDLQRRLYNRKSAQGRRMPLPFPGASIPITSGEQVDKKITQDDQDFSFPSTTVAPHTTASGYLFYDIRDLDDPAMRHATLFLKEIRWQGEKKQLFDFNLPFDKWLAAQPKPVKKTPPPPKDEDTTKDTKDADKQ</sequence>